<evidence type="ECO:0000256" key="1">
    <source>
        <dbReference type="SAM" id="MobiDB-lite"/>
    </source>
</evidence>
<dbReference type="AlphaFoldDB" id="A0AAV5SWA5"/>
<evidence type="ECO:0000313" key="2">
    <source>
        <dbReference type="EMBL" id="GMS85649.1"/>
    </source>
</evidence>
<name>A0AAV5SWA5_9BILA</name>
<dbReference type="EMBL" id="BTSX01000002">
    <property type="protein sequence ID" value="GMS85649.1"/>
    <property type="molecule type" value="Genomic_DNA"/>
</dbReference>
<protein>
    <submittedName>
        <fullName evidence="2">Uncharacterized protein</fullName>
    </submittedName>
</protein>
<feature type="compositionally biased region" description="Basic and acidic residues" evidence="1">
    <location>
        <begin position="20"/>
        <end position="33"/>
    </location>
</feature>
<feature type="compositionally biased region" description="Polar residues" evidence="1">
    <location>
        <begin position="10"/>
        <end position="19"/>
    </location>
</feature>
<feature type="region of interest" description="Disordered" evidence="1">
    <location>
        <begin position="1"/>
        <end position="41"/>
    </location>
</feature>
<reference evidence="2" key="1">
    <citation type="submission" date="2023-10" db="EMBL/GenBank/DDBJ databases">
        <title>Genome assembly of Pristionchus species.</title>
        <authorList>
            <person name="Yoshida K."/>
            <person name="Sommer R.J."/>
        </authorList>
    </citation>
    <scope>NUCLEOTIDE SEQUENCE</scope>
    <source>
        <strain evidence="2">RS0144</strain>
    </source>
</reference>
<dbReference type="Proteomes" id="UP001432027">
    <property type="component" value="Unassembled WGS sequence"/>
</dbReference>
<comment type="caution">
    <text evidence="2">The sequence shown here is derived from an EMBL/GenBank/DDBJ whole genome shotgun (WGS) entry which is preliminary data.</text>
</comment>
<sequence length="110" mass="12757">MEREQRAFSPPTSIASLNNRTREQAELTMESKPRGVPSSTPIRRWSRMSMVDQEEEDYRSMRSEYHNWLTRECANERKDSKNVKSSDFKAEIVPLPSRLPVSTWGTGIVP</sequence>
<keyword evidence="3" id="KW-1185">Reference proteome</keyword>
<organism evidence="2 3">
    <name type="scientific">Pristionchus entomophagus</name>
    <dbReference type="NCBI Taxonomy" id="358040"/>
    <lineage>
        <taxon>Eukaryota</taxon>
        <taxon>Metazoa</taxon>
        <taxon>Ecdysozoa</taxon>
        <taxon>Nematoda</taxon>
        <taxon>Chromadorea</taxon>
        <taxon>Rhabditida</taxon>
        <taxon>Rhabditina</taxon>
        <taxon>Diplogasteromorpha</taxon>
        <taxon>Diplogasteroidea</taxon>
        <taxon>Neodiplogasteridae</taxon>
        <taxon>Pristionchus</taxon>
    </lineage>
</organism>
<accession>A0AAV5SWA5</accession>
<evidence type="ECO:0000313" key="3">
    <source>
        <dbReference type="Proteomes" id="UP001432027"/>
    </source>
</evidence>
<gene>
    <name evidence="2" type="ORF">PENTCL1PPCAC_7824</name>
</gene>
<proteinExistence type="predicted"/>